<evidence type="ECO:0000313" key="2">
    <source>
        <dbReference type="EMBL" id="EAR96975.2"/>
    </source>
</evidence>
<dbReference type="HOGENOM" id="CLU_591222_0_0_1"/>
<dbReference type="RefSeq" id="XP_001017220.2">
    <property type="nucleotide sequence ID" value="XM_001017220.2"/>
</dbReference>
<keyword evidence="3" id="KW-1185">Reference proteome</keyword>
<dbReference type="Proteomes" id="UP000009168">
    <property type="component" value="Unassembled WGS sequence"/>
</dbReference>
<reference evidence="3" key="1">
    <citation type="journal article" date="2006" name="PLoS Biol.">
        <title>Macronuclear genome sequence of the ciliate Tetrahymena thermophila, a model eukaryote.</title>
        <authorList>
            <person name="Eisen J.A."/>
            <person name="Coyne R.S."/>
            <person name="Wu M."/>
            <person name="Wu D."/>
            <person name="Thiagarajan M."/>
            <person name="Wortman J.R."/>
            <person name="Badger J.H."/>
            <person name="Ren Q."/>
            <person name="Amedeo P."/>
            <person name="Jones K.M."/>
            <person name="Tallon L.J."/>
            <person name="Delcher A.L."/>
            <person name="Salzberg S.L."/>
            <person name="Silva J.C."/>
            <person name="Haas B.J."/>
            <person name="Majoros W.H."/>
            <person name="Farzad M."/>
            <person name="Carlton J.M."/>
            <person name="Smith R.K. Jr."/>
            <person name="Garg J."/>
            <person name="Pearlman R.E."/>
            <person name="Karrer K.M."/>
            <person name="Sun L."/>
            <person name="Manning G."/>
            <person name="Elde N.C."/>
            <person name="Turkewitz A.P."/>
            <person name="Asai D.J."/>
            <person name="Wilkes D.E."/>
            <person name="Wang Y."/>
            <person name="Cai H."/>
            <person name="Collins K."/>
            <person name="Stewart B.A."/>
            <person name="Lee S.R."/>
            <person name="Wilamowska K."/>
            <person name="Weinberg Z."/>
            <person name="Ruzzo W.L."/>
            <person name="Wloga D."/>
            <person name="Gaertig J."/>
            <person name="Frankel J."/>
            <person name="Tsao C.-C."/>
            <person name="Gorovsky M.A."/>
            <person name="Keeling P.J."/>
            <person name="Waller R.F."/>
            <person name="Patron N.J."/>
            <person name="Cherry J.M."/>
            <person name="Stover N.A."/>
            <person name="Krieger C.J."/>
            <person name="del Toro C."/>
            <person name="Ryder H.F."/>
            <person name="Williamson S.C."/>
            <person name="Barbeau R.A."/>
            <person name="Hamilton E.P."/>
            <person name="Orias E."/>
        </authorList>
    </citation>
    <scope>NUCLEOTIDE SEQUENCE [LARGE SCALE GENOMIC DNA]</scope>
    <source>
        <strain evidence="3">SB210</strain>
    </source>
</reference>
<gene>
    <name evidence="2" type="ORF">TTHERM_00194670</name>
</gene>
<evidence type="ECO:0000313" key="3">
    <source>
        <dbReference type="Proteomes" id="UP000009168"/>
    </source>
</evidence>
<organism evidence="2 3">
    <name type="scientific">Tetrahymena thermophila (strain SB210)</name>
    <dbReference type="NCBI Taxonomy" id="312017"/>
    <lineage>
        <taxon>Eukaryota</taxon>
        <taxon>Sar</taxon>
        <taxon>Alveolata</taxon>
        <taxon>Ciliophora</taxon>
        <taxon>Intramacronucleata</taxon>
        <taxon>Oligohymenophorea</taxon>
        <taxon>Hymenostomatida</taxon>
        <taxon>Tetrahymenina</taxon>
        <taxon>Tetrahymenidae</taxon>
        <taxon>Tetrahymena</taxon>
    </lineage>
</organism>
<feature type="coiled-coil region" evidence="1">
    <location>
        <begin position="68"/>
        <end position="118"/>
    </location>
</feature>
<sequence length="464" mass="54391">MMNQKLKVGPQTATDYKRSIIPEFAVHGSQKSVRVKDSQYFSGLSKNLWDDYGKLIEKNKTFLSKERNEQIEKHAKDLEQQDRKEREQLKQSKIIINKQECQQRMSKKLLEIALLQQQSHQIVDERQSNILLNNPLSPFEINKSKVKSQGRQYLNGQAENKWNDLTQQCSKSQKIIFTPKVIQFENQAIENIKKKLESIDENKEMIKSCYVQQGEILRSTFKEKHQKNLEFEKDLRIGIFGKNGYDKTKTKIIRIAQTPATYNGAFPTKYKMDPYIQKLKEKPLSEKDKQLCEKLATPKKEYQPQNVFDYPEFKGMLIPTIDKLMCSKQENIVKKFKENPSVKELTKNINSPERVNQLIIRPKTANSQRGFIMEPLSSFDDIQIQRSKNFIEHNQTEKEIVQELDKFSSNLKNQALQRPQSGFCRVTQKENKLLKDVEGFKKVREYKKDPVYPHNVIKGLDHSL</sequence>
<dbReference type="KEGG" id="tet:TTHERM_00194670"/>
<dbReference type="EMBL" id="GG662673">
    <property type="protein sequence ID" value="EAR96975.2"/>
    <property type="molecule type" value="Genomic_DNA"/>
</dbReference>
<proteinExistence type="predicted"/>
<dbReference type="InParanoid" id="Q23K68"/>
<keyword evidence="1" id="KW-0175">Coiled coil</keyword>
<dbReference type="GeneID" id="7830558"/>
<dbReference type="eggNOG" id="ENOG502T13N">
    <property type="taxonomic scope" value="Eukaryota"/>
</dbReference>
<name>Q23K68_TETTS</name>
<accession>Q23K68</accession>
<evidence type="ECO:0000256" key="1">
    <source>
        <dbReference type="SAM" id="Coils"/>
    </source>
</evidence>
<protein>
    <submittedName>
        <fullName evidence="2">Uncharacterized protein</fullName>
    </submittedName>
</protein>
<dbReference type="AlphaFoldDB" id="Q23K68"/>